<organism evidence="2 3">
    <name type="scientific">Oculimacula yallundae</name>
    <dbReference type="NCBI Taxonomy" id="86028"/>
    <lineage>
        <taxon>Eukaryota</taxon>
        <taxon>Fungi</taxon>
        <taxon>Dikarya</taxon>
        <taxon>Ascomycota</taxon>
        <taxon>Pezizomycotina</taxon>
        <taxon>Leotiomycetes</taxon>
        <taxon>Helotiales</taxon>
        <taxon>Ploettnerulaceae</taxon>
        <taxon>Oculimacula</taxon>
    </lineage>
</organism>
<keyword evidence="1" id="KW-0472">Membrane</keyword>
<gene>
    <name evidence="2" type="ORF">VTL71DRAFT_5438</name>
</gene>
<reference evidence="2 3" key="1">
    <citation type="journal article" date="2024" name="Commun. Biol.">
        <title>Comparative genomic analysis of thermophilic fungi reveals convergent evolutionary adaptations and gene losses.</title>
        <authorList>
            <person name="Steindorff A.S."/>
            <person name="Aguilar-Pontes M.V."/>
            <person name="Robinson A.J."/>
            <person name="Andreopoulos B."/>
            <person name="LaButti K."/>
            <person name="Kuo A."/>
            <person name="Mondo S."/>
            <person name="Riley R."/>
            <person name="Otillar R."/>
            <person name="Haridas S."/>
            <person name="Lipzen A."/>
            <person name="Grimwood J."/>
            <person name="Schmutz J."/>
            <person name="Clum A."/>
            <person name="Reid I.D."/>
            <person name="Moisan M.C."/>
            <person name="Butler G."/>
            <person name="Nguyen T.T.M."/>
            <person name="Dewar K."/>
            <person name="Conant G."/>
            <person name="Drula E."/>
            <person name="Henrissat B."/>
            <person name="Hansel C."/>
            <person name="Singer S."/>
            <person name="Hutchinson M.I."/>
            <person name="de Vries R.P."/>
            <person name="Natvig D.O."/>
            <person name="Powell A.J."/>
            <person name="Tsang A."/>
            <person name="Grigoriev I.V."/>
        </authorList>
    </citation>
    <scope>NUCLEOTIDE SEQUENCE [LARGE SCALE GENOMIC DNA]</scope>
    <source>
        <strain evidence="2 3">CBS 494.80</strain>
    </source>
</reference>
<dbReference type="EMBL" id="JAZHXI010000015">
    <property type="protein sequence ID" value="KAL2063633.1"/>
    <property type="molecule type" value="Genomic_DNA"/>
</dbReference>
<keyword evidence="1" id="KW-1133">Transmembrane helix</keyword>
<feature type="transmembrane region" description="Helical" evidence="1">
    <location>
        <begin position="310"/>
        <end position="329"/>
    </location>
</feature>
<sequence length="339" mass="39292">MSLAGYVLEYPIPAATRHQIAHTLWDSEGDDTLGSYFQYYTEQCRIVLYAHGWYMRKKCHQEIVDIAQKLRADLCREEIQVQLLANVHKPTSIASGQQEVEANVTSDGAIDLAVRLLLMLDVGELPNTLSGRRQLVWDNGRPLKDFVRDTFPEKVTLGHDGVRLGPEFTARNLDRMTGFRVELTTNLADHLRFRHDDKTVSIFYHASFLRLERKSKTSLFPDGFVEETLRTIALLFPSNRDTEKWYYKQLDLSQLDPGALKCGHFEDESRRIETYRFWHDRLVVLKQEFDESPPTNLTQLWNDRRLGSQWYALWVAIGITLFFGLVQSIEGAIQVYKAY</sequence>
<evidence type="ECO:0000313" key="2">
    <source>
        <dbReference type="EMBL" id="KAL2063633.1"/>
    </source>
</evidence>
<accession>A0ABR4C122</accession>
<evidence type="ECO:0000256" key="1">
    <source>
        <dbReference type="SAM" id="Phobius"/>
    </source>
</evidence>
<keyword evidence="3" id="KW-1185">Reference proteome</keyword>
<evidence type="ECO:0000313" key="3">
    <source>
        <dbReference type="Proteomes" id="UP001595075"/>
    </source>
</evidence>
<proteinExistence type="predicted"/>
<keyword evidence="1" id="KW-0812">Transmembrane</keyword>
<comment type="caution">
    <text evidence="2">The sequence shown here is derived from an EMBL/GenBank/DDBJ whole genome shotgun (WGS) entry which is preliminary data.</text>
</comment>
<protein>
    <submittedName>
        <fullName evidence="2">Uncharacterized protein</fullName>
    </submittedName>
</protein>
<dbReference type="Proteomes" id="UP001595075">
    <property type="component" value="Unassembled WGS sequence"/>
</dbReference>
<name>A0ABR4C122_9HELO</name>